<organism evidence="4 5">
    <name type="scientific">Albugo candida</name>
    <dbReference type="NCBI Taxonomy" id="65357"/>
    <lineage>
        <taxon>Eukaryota</taxon>
        <taxon>Sar</taxon>
        <taxon>Stramenopiles</taxon>
        <taxon>Oomycota</taxon>
        <taxon>Peronosporomycetes</taxon>
        <taxon>Albuginales</taxon>
        <taxon>Albuginaceae</taxon>
        <taxon>Albugo</taxon>
    </lineage>
</organism>
<dbReference type="GO" id="GO:0046961">
    <property type="term" value="F:proton-transporting ATPase activity, rotational mechanism"/>
    <property type="evidence" value="ECO:0007669"/>
    <property type="project" value="InterPro"/>
</dbReference>
<keyword evidence="2" id="KW-0813">Transport</keyword>
<dbReference type="Pfam" id="PF01813">
    <property type="entry name" value="ATP-synt_D"/>
    <property type="match status" value="1"/>
</dbReference>
<dbReference type="STRING" id="65357.A0A024FUT0"/>
<dbReference type="AlphaFoldDB" id="A0A024FUT0"/>
<keyword evidence="3" id="KW-0406">Ion transport</keyword>
<evidence type="ECO:0000256" key="3">
    <source>
        <dbReference type="ARBA" id="ARBA00023065"/>
    </source>
</evidence>
<name>A0A024FUT0_9STRA</name>
<gene>
    <name evidence="4" type="ORF">BN9_118760</name>
</gene>
<accession>A0A024FUT0</accession>
<evidence type="ECO:0000256" key="1">
    <source>
        <dbReference type="ARBA" id="ARBA00005850"/>
    </source>
</evidence>
<proteinExistence type="inferred from homology"/>
<dbReference type="PANTHER" id="PTHR11671">
    <property type="entry name" value="V-TYPE ATP SYNTHASE SUBUNIT D"/>
    <property type="match status" value="1"/>
</dbReference>
<dbReference type="NCBIfam" id="TIGR00309">
    <property type="entry name" value="V_ATPase_subD"/>
    <property type="match status" value="1"/>
</dbReference>
<reference evidence="4 5" key="1">
    <citation type="submission" date="2012-05" db="EMBL/GenBank/DDBJ databases">
        <title>Recombination and specialization in a pathogen metapopulation.</title>
        <authorList>
            <person name="Gardiner A."/>
            <person name="Kemen E."/>
            <person name="Schultz-Larsen T."/>
            <person name="MacLean D."/>
            <person name="Van Oosterhout C."/>
            <person name="Jones J.D.G."/>
        </authorList>
    </citation>
    <scope>NUCLEOTIDE SEQUENCE [LARGE SCALE GENOMIC DNA]</scope>
    <source>
        <strain evidence="4 5">Ac Nc2</strain>
    </source>
</reference>
<dbReference type="FunCoup" id="A0A024FUT0">
    <property type="interactions" value="261"/>
</dbReference>
<sequence>MWMCGTIPDDLITSSDVDRYLMTSLRHRMWMCGVIPDDLITLSGVDVLEEDRLKMSSSVQVAPTRMSLTIYKTKRVGAKKGFELLKKKADALKMRFQAMLREIQKTKTAMSNEAAEAFFSLTQAQYAAGDFRNKVIESVTTAEIRMRNRIDNVAGVKLPVFTEVEVSRDKSDNIGLSGGGGKIQLCREKFRTLLSALIKLASLQLFHEKTSFLTLDEALKVTNRRVNALDNVTIPRIETTISYISRELDELEREDFVRIKKVQANKILQQKQEILKQNTPKNTPDDVTEVLVHSGGYANNPSNPFDQDDPFGNVTSDRDILAPYEMASDVDIIF</sequence>
<evidence type="ECO:0000313" key="5">
    <source>
        <dbReference type="Proteomes" id="UP000053237"/>
    </source>
</evidence>
<keyword evidence="5" id="KW-1185">Reference proteome</keyword>
<comment type="caution">
    <text evidence="4">The sequence shown here is derived from an EMBL/GenBank/DDBJ whole genome shotgun (WGS) entry which is preliminary data.</text>
</comment>
<dbReference type="Proteomes" id="UP000053237">
    <property type="component" value="Unassembled WGS sequence"/>
</dbReference>
<protein>
    <recommendedName>
        <fullName evidence="6">V-type proton ATPase subunit D</fullName>
    </recommendedName>
</protein>
<comment type="similarity">
    <text evidence="1">Belongs to the V-ATPase D subunit family.</text>
</comment>
<dbReference type="InParanoid" id="A0A024FUT0"/>
<evidence type="ECO:0008006" key="6">
    <source>
        <dbReference type="Google" id="ProtNLM"/>
    </source>
</evidence>
<dbReference type="OrthoDB" id="7676488at2759"/>
<dbReference type="EMBL" id="CAIX01000433">
    <property type="protein sequence ID" value="CCI10880.1"/>
    <property type="molecule type" value="Genomic_DNA"/>
</dbReference>
<dbReference type="InterPro" id="IPR002699">
    <property type="entry name" value="V_ATPase_D"/>
</dbReference>
<evidence type="ECO:0000313" key="4">
    <source>
        <dbReference type="EMBL" id="CCI10880.1"/>
    </source>
</evidence>
<dbReference type="Gene3D" id="1.10.287.3240">
    <property type="match status" value="1"/>
</dbReference>
<evidence type="ECO:0000256" key="2">
    <source>
        <dbReference type="ARBA" id="ARBA00022448"/>
    </source>
</evidence>